<dbReference type="OrthoDB" id="4369127at2759"/>
<comment type="caution">
    <text evidence="1">The sequence shown here is derived from an EMBL/GenBank/DDBJ whole genome shotgun (WGS) entry which is preliminary data.</text>
</comment>
<gene>
    <name evidence="1" type="ORF">OS493_031554</name>
</gene>
<evidence type="ECO:0000313" key="2">
    <source>
        <dbReference type="Proteomes" id="UP001163046"/>
    </source>
</evidence>
<dbReference type="EMBL" id="MU826862">
    <property type="protein sequence ID" value="KAJ7370548.1"/>
    <property type="molecule type" value="Genomic_DNA"/>
</dbReference>
<name>A0A9W9YW28_9CNID</name>
<sequence>MKQCLPECNVRDITELLGMDGLIKESSQPDIKVPFLVAKDSLDMPIVGFNVIEEIITNSEGCVSTSSEESMVDVLASSMKGVERGKVEPLVQFIKTETTKELSTVKLRKQDTVIPQG</sequence>
<organism evidence="1 2">
    <name type="scientific">Desmophyllum pertusum</name>
    <dbReference type="NCBI Taxonomy" id="174260"/>
    <lineage>
        <taxon>Eukaryota</taxon>
        <taxon>Metazoa</taxon>
        <taxon>Cnidaria</taxon>
        <taxon>Anthozoa</taxon>
        <taxon>Hexacorallia</taxon>
        <taxon>Scleractinia</taxon>
        <taxon>Caryophylliina</taxon>
        <taxon>Caryophylliidae</taxon>
        <taxon>Desmophyllum</taxon>
    </lineage>
</organism>
<dbReference type="AlphaFoldDB" id="A0A9W9YW28"/>
<dbReference type="Proteomes" id="UP001163046">
    <property type="component" value="Unassembled WGS sequence"/>
</dbReference>
<protein>
    <submittedName>
        <fullName evidence="1">Uncharacterized protein</fullName>
    </submittedName>
</protein>
<evidence type="ECO:0000313" key="1">
    <source>
        <dbReference type="EMBL" id="KAJ7370548.1"/>
    </source>
</evidence>
<keyword evidence="2" id="KW-1185">Reference proteome</keyword>
<accession>A0A9W9YW28</accession>
<proteinExistence type="predicted"/>
<reference evidence="1" key="1">
    <citation type="submission" date="2023-01" db="EMBL/GenBank/DDBJ databases">
        <title>Genome assembly of the deep-sea coral Lophelia pertusa.</title>
        <authorList>
            <person name="Herrera S."/>
            <person name="Cordes E."/>
        </authorList>
    </citation>
    <scope>NUCLEOTIDE SEQUENCE</scope>
    <source>
        <strain evidence="1">USNM1676648</strain>
        <tissue evidence="1">Polyp</tissue>
    </source>
</reference>